<organism evidence="1 2">
    <name type="scientific">Larimichthys crocea</name>
    <name type="common">Large yellow croaker</name>
    <name type="synonym">Pseudosciaena crocea</name>
    <dbReference type="NCBI Taxonomy" id="215358"/>
    <lineage>
        <taxon>Eukaryota</taxon>
        <taxon>Metazoa</taxon>
        <taxon>Chordata</taxon>
        <taxon>Craniata</taxon>
        <taxon>Vertebrata</taxon>
        <taxon>Euteleostomi</taxon>
        <taxon>Actinopterygii</taxon>
        <taxon>Neopterygii</taxon>
        <taxon>Teleostei</taxon>
        <taxon>Neoteleostei</taxon>
        <taxon>Acanthomorphata</taxon>
        <taxon>Eupercaria</taxon>
        <taxon>Sciaenidae</taxon>
        <taxon>Larimichthys</taxon>
    </lineage>
</organism>
<name>A0ACD3QF22_LARCR</name>
<dbReference type="EMBL" id="CM011693">
    <property type="protein sequence ID" value="TMS05698.1"/>
    <property type="molecule type" value="Genomic_DNA"/>
</dbReference>
<evidence type="ECO:0000313" key="1">
    <source>
        <dbReference type="EMBL" id="TMS05698.1"/>
    </source>
</evidence>
<comment type="caution">
    <text evidence="1">The sequence shown here is derived from an EMBL/GenBank/DDBJ whole genome shotgun (WGS) entry which is preliminary data.</text>
</comment>
<reference evidence="1" key="1">
    <citation type="submission" date="2018-11" db="EMBL/GenBank/DDBJ databases">
        <title>The sequence and de novo assembly of Larimichthys crocea genome using PacBio and Hi-C technologies.</title>
        <authorList>
            <person name="Xu P."/>
            <person name="Chen B."/>
            <person name="Zhou Z."/>
            <person name="Ke Q."/>
            <person name="Wu Y."/>
            <person name="Bai H."/>
            <person name="Pu F."/>
        </authorList>
    </citation>
    <scope>NUCLEOTIDE SEQUENCE</scope>
    <source>
        <tissue evidence="1">Muscle</tissue>
    </source>
</reference>
<accession>A0ACD3QF22</accession>
<evidence type="ECO:0000313" key="2">
    <source>
        <dbReference type="Proteomes" id="UP000793456"/>
    </source>
</evidence>
<protein>
    <submittedName>
        <fullName evidence="1">Uncharacterized protein</fullName>
    </submittedName>
</protein>
<proteinExistence type="predicted"/>
<keyword evidence="2" id="KW-1185">Reference proteome</keyword>
<dbReference type="Proteomes" id="UP000793456">
    <property type="component" value="Chromosome XX"/>
</dbReference>
<gene>
    <name evidence="1" type="ORF">E3U43_004948</name>
</gene>
<sequence>MHWLSIILPLWGKNQRIIGYIDPHPASLGPAWPMHDWPRHVRRGGRSLSALGSVQADAQPSTVEEGESSECGGTWDESTVQTEVPASDREPKDGQAVAAEDGEQDEHDERRARSRGRLGRRVHLHLRQLSTGLRLSG</sequence>